<dbReference type="InterPro" id="IPR001173">
    <property type="entry name" value="Glyco_trans_2-like"/>
</dbReference>
<dbReference type="EC" id="2.4.-.-" evidence="2"/>
<keyword evidence="2" id="KW-0328">Glycosyltransferase</keyword>
<evidence type="ECO:0000259" key="1">
    <source>
        <dbReference type="Pfam" id="PF00535"/>
    </source>
</evidence>
<dbReference type="Proteomes" id="UP000824007">
    <property type="component" value="Unassembled WGS sequence"/>
</dbReference>
<comment type="caution">
    <text evidence="2">The sequence shown here is derived from an EMBL/GenBank/DDBJ whole genome shotgun (WGS) entry which is preliminary data.</text>
</comment>
<dbReference type="AlphaFoldDB" id="A0A9D1YRK4"/>
<dbReference type="Pfam" id="PF00535">
    <property type="entry name" value="Glycos_transf_2"/>
    <property type="match status" value="1"/>
</dbReference>
<organism evidence="2 3">
    <name type="scientific">Candidatus Eisenbergiella pullistercoris</name>
    <dbReference type="NCBI Taxonomy" id="2838555"/>
    <lineage>
        <taxon>Bacteria</taxon>
        <taxon>Bacillati</taxon>
        <taxon>Bacillota</taxon>
        <taxon>Clostridia</taxon>
        <taxon>Lachnospirales</taxon>
        <taxon>Lachnospiraceae</taxon>
        <taxon>Eisenbergiella</taxon>
    </lineage>
</organism>
<dbReference type="SUPFAM" id="SSF53448">
    <property type="entry name" value="Nucleotide-diphospho-sugar transferases"/>
    <property type="match status" value="1"/>
</dbReference>
<reference evidence="2" key="1">
    <citation type="journal article" date="2021" name="PeerJ">
        <title>Extensive microbial diversity within the chicken gut microbiome revealed by metagenomics and culture.</title>
        <authorList>
            <person name="Gilroy R."/>
            <person name="Ravi A."/>
            <person name="Getino M."/>
            <person name="Pursley I."/>
            <person name="Horton D.L."/>
            <person name="Alikhan N.F."/>
            <person name="Baker D."/>
            <person name="Gharbi K."/>
            <person name="Hall N."/>
            <person name="Watson M."/>
            <person name="Adriaenssens E.M."/>
            <person name="Foster-Nyarko E."/>
            <person name="Jarju S."/>
            <person name="Secka A."/>
            <person name="Antonio M."/>
            <person name="Oren A."/>
            <person name="Chaudhuri R.R."/>
            <person name="La Ragione R."/>
            <person name="Hildebrand F."/>
            <person name="Pallen M.J."/>
        </authorList>
    </citation>
    <scope>NUCLEOTIDE SEQUENCE</scope>
    <source>
        <strain evidence="2">ChiSxjej3B15-24422</strain>
    </source>
</reference>
<evidence type="ECO:0000313" key="3">
    <source>
        <dbReference type="Proteomes" id="UP000824007"/>
    </source>
</evidence>
<proteinExistence type="predicted"/>
<accession>A0A9D1YRK4</accession>
<dbReference type="Gene3D" id="1.25.40.10">
    <property type="entry name" value="Tetratricopeptide repeat domain"/>
    <property type="match status" value="2"/>
</dbReference>
<dbReference type="InterPro" id="IPR029044">
    <property type="entry name" value="Nucleotide-diphossugar_trans"/>
</dbReference>
<reference evidence="2" key="2">
    <citation type="submission" date="2021-04" db="EMBL/GenBank/DDBJ databases">
        <authorList>
            <person name="Gilroy R."/>
        </authorList>
    </citation>
    <scope>NUCLEOTIDE SEQUENCE</scope>
    <source>
        <strain evidence="2">ChiSxjej3B15-24422</strain>
    </source>
</reference>
<dbReference type="PANTHER" id="PTHR43630:SF2">
    <property type="entry name" value="GLYCOSYLTRANSFERASE"/>
    <property type="match status" value="1"/>
</dbReference>
<dbReference type="InterPro" id="IPR011990">
    <property type="entry name" value="TPR-like_helical_dom_sf"/>
</dbReference>
<dbReference type="Gene3D" id="3.90.550.10">
    <property type="entry name" value="Spore Coat Polysaccharide Biosynthesis Protein SpsA, Chain A"/>
    <property type="match status" value="1"/>
</dbReference>
<name>A0A9D1YRK4_9FIRM</name>
<dbReference type="GO" id="GO:0016757">
    <property type="term" value="F:glycosyltransferase activity"/>
    <property type="evidence" value="ECO:0007669"/>
    <property type="project" value="UniProtKB-KW"/>
</dbReference>
<dbReference type="SUPFAM" id="SSF48452">
    <property type="entry name" value="TPR-like"/>
    <property type="match status" value="1"/>
</dbReference>
<gene>
    <name evidence="2" type="ORF">H9831_13295</name>
</gene>
<sequence>MPTWSLCMIVKNEEAVLERCLNSAAALADEIVIVDTGSTDDTKEIAGRFTDRIYDFPWRDDFAAARNFSFSKAEGDYLMWLDADDVLPEASLRLLLEEKARLNADVILLPYETAFDETGKAVFSFERERILRNCGQCVWTGAVHEVIVPFGRVLRLPAPIRHEKKGPGDRDRNLRIYERLLKENRSLDARQQYYYGRELYFHEKYEEAERVFEKFLKEPDAWIVNRMEAVRLLAYCRYRQGREAEALAALLSGLELGAPRPELCCDLGKHFLDREQYEAAAFWYQAALAQGKRTEEEGGFAELDSRGFLPCIQLCVCYDRMGDPKRAEEYNEQAGVYRPQSPYFLQNRRYFAGLRENGSMDKKIG</sequence>
<dbReference type="EMBL" id="DXDD01000165">
    <property type="protein sequence ID" value="HIY61634.1"/>
    <property type="molecule type" value="Genomic_DNA"/>
</dbReference>
<keyword evidence="2" id="KW-0808">Transferase</keyword>
<evidence type="ECO:0000313" key="2">
    <source>
        <dbReference type="EMBL" id="HIY61634.1"/>
    </source>
</evidence>
<dbReference type="CDD" id="cd02511">
    <property type="entry name" value="Beta4Glucosyltransferase"/>
    <property type="match status" value="1"/>
</dbReference>
<dbReference type="PANTHER" id="PTHR43630">
    <property type="entry name" value="POLY-BETA-1,6-N-ACETYL-D-GLUCOSAMINE SYNTHASE"/>
    <property type="match status" value="1"/>
</dbReference>
<feature type="domain" description="Glycosyltransferase 2-like" evidence="1">
    <location>
        <begin position="5"/>
        <end position="121"/>
    </location>
</feature>
<protein>
    <submittedName>
        <fullName evidence="2">Glycosyltransferase</fullName>
        <ecNumber evidence="2">2.4.-.-</ecNumber>
    </submittedName>
</protein>